<dbReference type="InterPro" id="IPR043502">
    <property type="entry name" value="DNA/RNA_pol_sf"/>
</dbReference>
<evidence type="ECO:0000256" key="2">
    <source>
        <dbReference type="SAM" id="Coils"/>
    </source>
</evidence>
<name>M5CGG7_THACB</name>
<proteinExistence type="predicted"/>
<evidence type="ECO:0000256" key="3">
    <source>
        <dbReference type="SAM" id="MobiDB-lite"/>
    </source>
</evidence>
<gene>
    <name evidence="5" type="ORF">BN14_10210</name>
</gene>
<feature type="region of interest" description="Disordered" evidence="3">
    <location>
        <begin position="58"/>
        <end position="80"/>
    </location>
</feature>
<dbReference type="HOGENOM" id="CLU_000384_19_0_1"/>
<dbReference type="EMBL" id="CAOJ01015507">
    <property type="protein sequence ID" value="CCO36087.1"/>
    <property type="molecule type" value="Genomic_DNA"/>
</dbReference>
<dbReference type="GO" id="GO:0008270">
    <property type="term" value="F:zinc ion binding"/>
    <property type="evidence" value="ECO:0007669"/>
    <property type="project" value="UniProtKB-KW"/>
</dbReference>
<feature type="region of interest" description="Disordered" evidence="3">
    <location>
        <begin position="327"/>
        <end position="370"/>
    </location>
</feature>
<feature type="compositionally biased region" description="Basic and acidic residues" evidence="3">
    <location>
        <begin position="398"/>
        <end position="415"/>
    </location>
</feature>
<dbReference type="CDD" id="cd01647">
    <property type="entry name" value="RT_LTR"/>
    <property type="match status" value="1"/>
</dbReference>
<reference evidence="5 6" key="1">
    <citation type="journal article" date="2013" name="J. Biotechnol.">
        <title>Establishment and interpretation of the genome sequence of the phytopathogenic fungus Rhizoctonia solani AG1-IB isolate 7/3/14.</title>
        <authorList>
            <person name="Wibberg D.W."/>
            <person name="Jelonek L.J."/>
            <person name="Rupp O.R."/>
            <person name="Hennig M.H."/>
            <person name="Eikmeyer F.E."/>
            <person name="Goesmann A.G."/>
            <person name="Hartmann A.H."/>
            <person name="Borriss R.B."/>
            <person name="Grosch R.G."/>
            <person name="Puehler A.P."/>
            <person name="Schlueter A.S."/>
        </authorList>
    </citation>
    <scope>NUCLEOTIDE SEQUENCE [LARGE SCALE GENOMIC DNA]</scope>
    <source>
        <strain evidence="6">AG1-IB / isolate 7/3/14</strain>
    </source>
</reference>
<protein>
    <submittedName>
        <fullName evidence="5">Retrotransposable element Tf2 155 kDa protein type 3</fullName>
    </submittedName>
</protein>
<keyword evidence="1" id="KW-0479">Metal-binding</keyword>
<feature type="compositionally biased region" description="Polar residues" evidence="3">
    <location>
        <begin position="335"/>
        <end position="353"/>
    </location>
</feature>
<dbReference type="Pfam" id="PF03732">
    <property type="entry name" value="Retrotrans_gag"/>
    <property type="match status" value="1"/>
</dbReference>
<organism evidence="5 6">
    <name type="scientific">Thanatephorus cucumeris (strain AG1-IB / isolate 7/3/14)</name>
    <name type="common">Lettuce bottom rot fungus</name>
    <name type="synonym">Rhizoctonia solani</name>
    <dbReference type="NCBI Taxonomy" id="1108050"/>
    <lineage>
        <taxon>Eukaryota</taxon>
        <taxon>Fungi</taxon>
        <taxon>Dikarya</taxon>
        <taxon>Basidiomycota</taxon>
        <taxon>Agaricomycotina</taxon>
        <taxon>Agaricomycetes</taxon>
        <taxon>Cantharellales</taxon>
        <taxon>Ceratobasidiaceae</taxon>
        <taxon>Rhizoctonia</taxon>
        <taxon>Rhizoctonia solani AG-1</taxon>
    </lineage>
</organism>
<evidence type="ECO:0000313" key="5">
    <source>
        <dbReference type="EMBL" id="CCO36087.1"/>
    </source>
</evidence>
<dbReference type="PANTHER" id="PTHR15503">
    <property type="entry name" value="LDOC1 RELATED"/>
    <property type="match status" value="1"/>
</dbReference>
<evidence type="ECO:0000313" key="6">
    <source>
        <dbReference type="Proteomes" id="UP000012065"/>
    </source>
</evidence>
<dbReference type="Gene3D" id="3.30.70.270">
    <property type="match status" value="1"/>
</dbReference>
<sequence>MPKWQPTPDQPLKTATGIQQSAVYYKKLTKVASLSQQIRDQDQEFQDLRAMVEETNQAVTREPATPEKTTTGKDVQQTPRPFTLFNHPSTSLAAAAAINPVGATQRTLPGFALPQTKVKPPPSSHLAASSQRSSCSRSPLCASTAPTLGVLTKVKVKAPEPYKGGIGADAKQWLARIMGWLTISGSQFANNRDIIMFLLINMEGTAAAWALPHIALIGEKKAVIKTPDNFQREFRKAFDNPDATAAAERKITKLVQTTTAAAYTAEFRTLQLEIDWNESTLKAQYQQGLNWQVRTQMAMMTPQPTSLEAFMEAAVRINNVRQELEASHLPRDNKPSNPAKTSSTPNKGTSTGSPVKPGNPHYVSKEEINKRRANNQCIKCGRKGHRAAVCRTGWKAPGELKPKEDKGKETAKVAETEPESENNPETAAIAQEEEVDDSPLAGILEQYHVYTKVFGKEEFNKLPPHRHYDIGIELTEEGPLNSPLYSMTNAKSVTLKEWLDAKLKAGKIRPSKSPISSPVMFIPKKDGSHRLVVDYRCLNNQTKKNVYPLPRPDDLMSKLQGAKIFTKLDL</sequence>
<keyword evidence="2" id="KW-0175">Coiled coil</keyword>
<dbReference type="SUPFAM" id="SSF56672">
    <property type="entry name" value="DNA/RNA polymerases"/>
    <property type="match status" value="1"/>
</dbReference>
<dbReference type="GO" id="GO:0003676">
    <property type="term" value="F:nucleic acid binding"/>
    <property type="evidence" value="ECO:0007669"/>
    <property type="project" value="InterPro"/>
</dbReference>
<dbReference type="InterPro" id="IPR032567">
    <property type="entry name" value="RTL1-rel"/>
</dbReference>
<feature type="region of interest" description="Disordered" evidence="3">
    <location>
        <begin position="396"/>
        <end position="425"/>
    </location>
</feature>
<dbReference type="PANTHER" id="PTHR15503:SF22">
    <property type="entry name" value="TRANSPOSON TY3-I GAG POLYPROTEIN"/>
    <property type="match status" value="1"/>
</dbReference>
<dbReference type="InterPro" id="IPR001878">
    <property type="entry name" value="Znf_CCHC"/>
</dbReference>
<evidence type="ECO:0000259" key="4">
    <source>
        <dbReference type="PROSITE" id="PS50158"/>
    </source>
</evidence>
<feature type="compositionally biased region" description="Polar residues" evidence="3">
    <location>
        <begin position="67"/>
        <end position="80"/>
    </location>
</feature>
<dbReference type="AlphaFoldDB" id="M5CGG7"/>
<dbReference type="PROSITE" id="PS50158">
    <property type="entry name" value="ZF_CCHC"/>
    <property type="match status" value="1"/>
</dbReference>
<keyword evidence="1" id="KW-0862">Zinc</keyword>
<dbReference type="Gene3D" id="3.10.10.10">
    <property type="entry name" value="HIV Type 1 Reverse Transcriptase, subunit A, domain 1"/>
    <property type="match status" value="1"/>
</dbReference>
<feature type="domain" description="CCHC-type" evidence="4">
    <location>
        <begin position="377"/>
        <end position="391"/>
    </location>
</feature>
<comment type="caution">
    <text evidence="5">The sequence shown here is derived from an EMBL/GenBank/DDBJ whole genome shotgun (WGS) entry which is preliminary data.</text>
</comment>
<dbReference type="Proteomes" id="UP000012065">
    <property type="component" value="Unassembled WGS sequence"/>
</dbReference>
<feature type="coiled-coil region" evidence="2">
    <location>
        <begin position="31"/>
        <end position="58"/>
    </location>
</feature>
<dbReference type="InterPro" id="IPR043128">
    <property type="entry name" value="Rev_trsase/Diguanyl_cyclase"/>
</dbReference>
<evidence type="ECO:0000256" key="1">
    <source>
        <dbReference type="PROSITE-ProRule" id="PRU00047"/>
    </source>
</evidence>
<dbReference type="InterPro" id="IPR005162">
    <property type="entry name" value="Retrotrans_gag_dom"/>
</dbReference>
<keyword evidence="1" id="KW-0863">Zinc-finger</keyword>
<accession>M5CGG7</accession>